<evidence type="ECO:0000256" key="1">
    <source>
        <dbReference type="SAM" id="MobiDB-lite"/>
    </source>
</evidence>
<feature type="region of interest" description="Disordered" evidence="1">
    <location>
        <begin position="116"/>
        <end position="149"/>
    </location>
</feature>
<proteinExistence type="predicted"/>
<name>A0AAD2FYJ4_9STRA</name>
<evidence type="ECO:0000313" key="2">
    <source>
        <dbReference type="EMBL" id="CAJ1954750.1"/>
    </source>
</evidence>
<dbReference type="Proteomes" id="UP001295423">
    <property type="component" value="Unassembled WGS sequence"/>
</dbReference>
<organism evidence="2 3">
    <name type="scientific">Cylindrotheca closterium</name>
    <dbReference type="NCBI Taxonomy" id="2856"/>
    <lineage>
        <taxon>Eukaryota</taxon>
        <taxon>Sar</taxon>
        <taxon>Stramenopiles</taxon>
        <taxon>Ochrophyta</taxon>
        <taxon>Bacillariophyta</taxon>
        <taxon>Bacillariophyceae</taxon>
        <taxon>Bacillariophycidae</taxon>
        <taxon>Bacillariales</taxon>
        <taxon>Bacillariaceae</taxon>
        <taxon>Cylindrotheca</taxon>
    </lineage>
</organism>
<feature type="compositionally biased region" description="Polar residues" evidence="1">
    <location>
        <begin position="127"/>
        <end position="138"/>
    </location>
</feature>
<evidence type="ECO:0000313" key="3">
    <source>
        <dbReference type="Proteomes" id="UP001295423"/>
    </source>
</evidence>
<dbReference type="EMBL" id="CAKOGP040001869">
    <property type="protein sequence ID" value="CAJ1954750.1"/>
    <property type="molecule type" value="Genomic_DNA"/>
</dbReference>
<gene>
    <name evidence="2" type="ORF">CYCCA115_LOCUS15342</name>
</gene>
<sequence length="177" mass="20343">MNKETQRSAWHWKRIVSGITEGDSPKKMVNDLRKMTDRISLNLTEKIQLNTTNIEKKEDRLEMFKSDLAAAFQLMLEDTGLDKVVNVPPPKVEYSAVCIDDEEILKFEDEVLRTPMTPKSIGGRPSLASSDVSSSFHSQTDDDNWLSPAKSDCRKVHNDSLHDDRRFYFDLNHLDDE</sequence>
<accession>A0AAD2FYJ4</accession>
<protein>
    <submittedName>
        <fullName evidence="2">Uncharacterized protein</fullName>
    </submittedName>
</protein>
<reference evidence="2" key="1">
    <citation type="submission" date="2023-08" db="EMBL/GenBank/DDBJ databases">
        <authorList>
            <person name="Audoor S."/>
            <person name="Bilcke G."/>
        </authorList>
    </citation>
    <scope>NUCLEOTIDE SEQUENCE</scope>
</reference>
<dbReference type="AlphaFoldDB" id="A0AAD2FYJ4"/>
<keyword evidence="3" id="KW-1185">Reference proteome</keyword>
<comment type="caution">
    <text evidence="2">The sequence shown here is derived from an EMBL/GenBank/DDBJ whole genome shotgun (WGS) entry which is preliminary data.</text>
</comment>